<name>A0A366EF87_9BACI</name>
<dbReference type="InterPro" id="IPR025870">
    <property type="entry name" value="Glyoxalase-like_dom"/>
</dbReference>
<protein>
    <submittedName>
        <fullName evidence="2">Glyoxalase-like protein</fullName>
    </submittedName>
</protein>
<dbReference type="EMBL" id="QNRI01000002">
    <property type="protein sequence ID" value="RBP00686.1"/>
    <property type="molecule type" value="Genomic_DNA"/>
</dbReference>
<proteinExistence type="predicted"/>
<dbReference type="AlphaFoldDB" id="A0A366EF87"/>
<evidence type="ECO:0000259" key="1">
    <source>
        <dbReference type="Pfam" id="PF13468"/>
    </source>
</evidence>
<dbReference type="PANTHER" id="PTHR40265:SF1">
    <property type="entry name" value="GLYOXALASE-LIKE DOMAIN-CONTAINING PROTEIN"/>
    <property type="match status" value="1"/>
</dbReference>
<dbReference type="PANTHER" id="PTHR40265">
    <property type="entry name" value="BLL2707 PROTEIN"/>
    <property type="match status" value="1"/>
</dbReference>
<dbReference type="Gene3D" id="3.10.180.10">
    <property type="entry name" value="2,3-Dihydroxybiphenyl 1,2-Dioxygenase, domain 1"/>
    <property type="match status" value="1"/>
</dbReference>
<accession>A0A366EF87</accession>
<dbReference type="Pfam" id="PF13468">
    <property type="entry name" value="Glyoxalase_3"/>
    <property type="match status" value="1"/>
</dbReference>
<sequence>MAKLEWDHTVHYVKQLNTAMKTFLANGLIAFHGGSHKKWGTCNALSYFDLCYIEFLSIEDRNLARSILDPNDVVKDAVKLLPEREIFSRVALRTDDIEAIANRLDAKNISHSPIMDGKRTDAQGNLIEWYMMTIPGDFHALPYPFIIQWKCAEDVRRKQLQDIGAIGKHPIGNIAINQAIFEVENPRDVVEHWHDIFGIDILNITTDEAKLLIGDKIFLFKKGPTNQLRKLAFKLHGLQLLDHTFKIGEGRYQISTKK</sequence>
<keyword evidence="3" id="KW-1185">Reference proteome</keyword>
<gene>
    <name evidence="2" type="ORF">DES48_102453</name>
</gene>
<evidence type="ECO:0000313" key="3">
    <source>
        <dbReference type="Proteomes" id="UP000252254"/>
    </source>
</evidence>
<comment type="caution">
    <text evidence="2">The sequence shown here is derived from an EMBL/GenBank/DDBJ whole genome shotgun (WGS) entry which is preliminary data.</text>
</comment>
<evidence type="ECO:0000313" key="2">
    <source>
        <dbReference type="EMBL" id="RBP00686.1"/>
    </source>
</evidence>
<dbReference type="OrthoDB" id="9111355at2"/>
<organism evidence="2 3">
    <name type="scientific">Paraliobacillus ryukyuensis</name>
    <dbReference type="NCBI Taxonomy" id="200904"/>
    <lineage>
        <taxon>Bacteria</taxon>
        <taxon>Bacillati</taxon>
        <taxon>Bacillota</taxon>
        <taxon>Bacilli</taxon>
        <taxon>Bacillales</taxon>
        <taxon>Bacillaceae</taxon>
        <taxon>Paraliobacillus</taxon>
    </lineage>
</organism>
<dbReference type="Proteomes" id="UP000252254">
    <property type="component" value="Unassembled WGS sequence"/>
</dbReference>
<dbReference type="SUPFAM" id="SSF54593">
    <property type="entry name" value="Glyoxalase/Bleomycin resistance protein/Dihydroxybiphenyl dioxygenase"/>
    <property type="match status" value="1"/>
</dbReference>
<reference evidence="2 3" key="1">
    <citation type="submission" date="2018-06" db="EMBL/GenBank/DDBJ databases">
        <title>Genomic Encyclopedia of Type Strains, Phase IV (KMG-IV): sequencing the most valuable type-strain genomes for metagenomic binning, comparative biology and taxonomic classification.</title>
        <authorList>
            <person name="Goeker M."/>
        </authorList>
    </citation>
    <scope>NUCLEOTIDE SEQUENCE [LARGE SCALE GENOMIC DNA]</scope>
    <source>
        <strain evidence="2 3">DSM 15140</strain>
    </source>
</reference>
<feature type="domain" description="Glyoxalase-like" evidence="1">
    <location>
        <begin position="6"/>
        <end position="196"/>
    </location>
</feature>
<dbReference type="InterPro" id="IPR029068">
    <property type="entry name" value="Glyas_Bleomycin-R_OHBP_Dase"/>
</dbReference>
<dbReference type="RefSeq" id="WP_113867546.1">
    <property type="nucleotide sequence ID" value="NZ_BAABQN010000002.1"/>
</dbReference>